<dbReference type="NCBIfam" id="NF005451">
    <property type="entry name" value="PRK07044.1"/>
    <property type="match status" value="1"/>
</dbReference>
<keyword evidence="5" id="KW-1185">Reference proteome</keyword>
<gene>
    <name evidence="4" type="primary">novR_1</name>
    <name evidence="4" type="ORF">LMG29542_01267</name>
</gene>
<dbReference type="PANTHER" id="PTHR10672">
    <property type="entry name" value="ADDUCIN"/>
    <property type="match status" value="1"/>
</dbReference>
<feature type="region of interest" description="Disordered" evidence="2">
    <location>
        <begin position="1"/>
        <end position="24"/>
    </location>
</feature>
<dbReference type="SUPFAM" id="SSF53639">
    <property type="entry name" value="AraD/HMP-PK domain-like"/>
    <property type="match status" value="1"/>
</dbReference>
<name>A0A6J5D883_9BURK</name>
<dbReference type="InterPro" id="IPR036409">
    <property type="entry name" value="Aldolase_II/adducin_N_sf"/>
</dbReference>
<accession>A0A6J5D883</accession>
<evidence type="ECO:0000313" key="5">
    <source>
        <dbReference type="Proteomes" id="UP000494363"/>
    </source>
</evidence>
<dbReference type="Pfam" id="PF00596">
    <property type="entry name" value="Aldolase_II"/>
    <property type="match status" value="1"/>
</dbReference>
<dbReference type="GO" id="GO:0051015">
    <property type="term" value="F:actin filament binding"/>
    <property type="evidence" value="ECO:0007669"/>
    <property type="project" value="TreeGrafter"/>
</dbReference>
<comment type="similarity">
    <text evidence="1">Belongs to the aldolase class II family.</text>
</comment>
<feature type="compositionally biased region" description="Low complexity" evidence="2">
    <location>
        <begin position="11"/>
        <end position="23"/>
    </location>
</feature>
<organism evidence="4 5">
    <name type="scientific">Paraburkholderia humisilvae</name>
    <dbReference type="NCBI Taxonomy" id="627669"/>
    <lineage>
        <taxon>Bacteria</taxon>
        <taxon>Pseudomonadati</taxon>
        <taxon>Pseudomonadota</taxon>
        <taxon>Betaproteobacteria</taxon>
        <taxon>Burkholderiales</taxon>
        <taxon>Burkholderiaceae</taxon>
        <taxon>Paraburkholderia</taxon>
    </lineage>
</organism>
<keyword evidence="4" id="KW-0456">Lyase</keyword>
<dbReference type="GO" id="GO:0005856">
    <property type="term" value="C:cytoskeleton"/>
    <property type="evidence" value="ECO:0007669"/>
    <property type="project" value="TreeGrafter"/>
</dbReference>
<dbReference type="SMART" id="SM01007">
    <property type="entry name" value="Aldolase_II"/>
    <property type="match status" value="1"/>
</dbReference>
<dbReference type="AlphaFoldDB" id="A0A6J5D883"/>
<evidence type="ECO:0000259" key="3">
    <source>
        <dbReference type="SMART" id="SM01007"/>
    </source>
</evidence>
<proteinExistence type="inferred from homology"/>
<dbReference type="PANTHER" id="PTHR10672:SF3">
    <property type="entry name" value="PROTEIN HU-LI TAI SHAO"/>
    <property type="match status" value="1"/>
</dbReference>
<evidence type="ECO:0000256" key="1">
    <source>
        <dbReference type="ARBA" id="ARBA00037961"/>
    </source>
</evidence>
<evidence type="ECO:0000313" key="4">
    <source>
        <dbReference type="EMBL" id="CAB3750560.1"/>
    </source>
</evidence>
<dbReference type="Proteomes" id="UP000494363">
    <property type="component" value="Unassembled WGS sequence"/>
</dbReference>
<dbReference type="RefSeq" id="WP_175225615.1">
    <property type="nucleotide sequence ID" value="NZ_CADIKH010000005.1"/>
</dbReference>
<dbReference type="EMBL" id="CADIKH010000005">
    <property type="protein sequence ID" value="CAB3750560.1"/>
    <property type="molecule type" value="Genomic_DNA"/>
</dbReference>
<sequence>MSTADVRPYATPTTQTMTQGDTGNDAERALRIELAGVYRVFAMLGWTELIYNHITTRIPGAHTHFLINPFGLHYTEVTASNLVKVDVEGNVVGASSYPVNPAGLVVHAAIHRALPDAHCVMHTHTTAGLAVACSQVGLETTNFYSAQLQGMVAYHEFEGVTVHADEGPRVVADLGDKRLMILRNHGLLSIGSTIAVAFVRLWTLNRACEVQLATAALGAPRRIPDDVAARSTRDALQFDPRHGAGADVLRALLRQVDRIDPSYKE</sequence>
<feature type="domain" description="Class II aldolase/adducin N-terminal" evidence="3">
    <location>
        <begin position="32"/>
        <end position="212"/>
    </location>
</feature>
<dbReference type="EC" id="4.1.-.-" evidence="4"/>
<evidence type="ECO:0000256" key="2">
    <source>
        <dbReference type="SAM" id="MobiDB-lite"/>
    </source>
</evidence>
<reference evidence="4 5" key="1">
    <citation type="submission" date="2020-04" db="EMBL/GenBank/DDBJ databases">
        <authorList>
            <person name="De Canck E."/>
        </authorList>
    </citation>
    <scope>NUCLEOTIDE SEQUENCE [LARGE SCALE GENOMIC DNA]</scope>
    <source>
        <strain evidence="4 5">LMG 29542</strain>
    </source>
</reference>
<dbReference type="InterPro" id="IPR051017">
    <property type="entry name" value="Aldolase-II_Adducin_sf"/>
</dbReference>
<dbReference type="Gene3D" id="3.40.225.10">
    <property type="entry name" value="Class II aldolase/adducin N-terminal domain"/>
    <property type="match status" value="1"/>
</dbReference>
<dbReference type="GO" id="GO:0016829">
    <property type="term" value="F:lyase activity"/>
    <property type="evidence" value="ECO:0007669"/>
    <property type="project" value="UniProtKB-KW"/>
</dbReference>
<protein>
    <submittedName>
        <fullName evidence="4">Decarboxylase NovR</fullName>
        <ecNumber evidence="4">4.1.-.-</ecNumber>
    </submittedName>
</protein>
<dbReference type="InterPro" id="IPR001303">
    <property type="entry name" value="Aldolase_II/adducin_N"/>
</dbReference>